<dbReference type="InterPro" id="IPR009057">
    <property type="entry name" value="Homeodomain-like_sf"/>
</dbReference>
<keyword evidence="8" id="KW-1185">Reference proteome</keyword>
<keyword evidence="3" id="KW-0804">Transcription</keyword>
<feature type="DNA-binding region" description="H-T-H motif" evidence="4">
    <location>
        <begin position="91"/>
        <end position="110"/>
    </location>
</feature>
<dbReference type="InterPro" id="IPR001647">
    <property type="entry name" value="HTH_TetR"/>
</dbReference>
<evidence type="ECO:0000313" key="8">
    <source>
        <dbReference type="Proteomes" id="UP000185639"/>
    </source>
</evidence>
<proteinExistence type="predicted"/>
<dbReference type="STRING" id="484498.SAMN05421686_10361"/>
<dbReference type="EMBL" id="FTOH01000003">
    <property type="protein sequence ID" value="SIS64358.1"/>
    <property type="molecule type" value="Genomic_DNA"/>
</dbReference>
<evidence type="ECO:0000256" key="5">
    <source>
        <dbReference type="SAM" id="MobiDB-lite"/>
    </source>
</evidence>
<dbReference type="InterPro" id="IPR050109">
    <property type="entry name" value="HTH-type_TetR-like_transc_reg"/>
</dbReference>
<keyword evidence="1" id="KW-0805">Transcription regulation</keyword>
<evidence type="ECO:0000256" key="4">
    <source>
        <dbReference type="PROSITE-ProRule" id="PRU00335"/>
    </source>
</evidence>
<evidence type="ECO:0000256" key="3">
    <source>
        <dbReference type="ARBA" id="ARBA00023163"/>
    </source>
</evidence>
<feature type="compositionally biased region" description="Basic and acidic residues" evidence="5">
    <location>
        <begin position="53"/>
        <end position="66"/>
    </location>
</feature>
<gene>
    <name evidence="7" type="ORF">SAMN05421686_10361</name>
</gene>
<dbReference type="PANTHER" id="PTHR30055">
    <property type="entry name" value="HTH-TYPE TRANSCRIPTIONAL REGULATOR RUTR"/>
    <property type="match status" value="1"/>
</dbReference>
<dbReference type="Proteomes" id="UP000185639">
    <property type="component" value="Unassembled WGS sequence"/>
</dbReference>
<accession>A0A1N7KRX6</accession>
<dbReference type="PANTHER" id="PTHR30055:SF234">
    <property type="entry name" value="HTH-TYPE TRANSCRIPTIONAL REGULATOR BETI"/>
    <property type="match status" value="1"/>
</dbReference>
<sequence length="298" mass="33863">MIVLHTALQTLKGLLFNIRPYCPFQQWRMAGCPDSTVMLMDDMSPKSSTKAPEPVKPERTPRQEEKWQKRENTLLDHVQFIIDDVGYAHFNMDRLVRASDVSKGTVYNHFTSKEDCLAALCCRGMEELKDMFLRAQAFDGKPREKALAIHYAYRLHMKLHPVMSTALVTARTAAFVEKTSPQRAAKVRHNDETLFAIAFEVIDAAVQAGDLEITEDLDATVITFLTWSTSYGINMLEDTGFEHTISDLLEEKNIALIGANVLMDGIGMKPLSRDWDYRATWQRIAEEVFPEESQKASL</sequence>
<dbReference type="SUPFAM" id="SSF46689">
    <property type="entry name" value="Homeodomain-like"/>
    <property type="match status" value="1"/>
</dbReference>
<evidence type="ECO:0000256" key="2">
    <source>
        <dbReference type="ARBA" id="ARBA00023125"/>
    </source>
</evidence>
<evidence type="ECO:0000256" key="1">
    <source>
        <dbReference type="ARBA" id="ARBA00023015"/>
    </source>
</evidence>
<dbReference type="PROSITE" id="PS50977">
    <property type="entry name" value="HTH_TETR_2"/>
    <property type="match status" value="1"/>
</dbReference>
<dbReference type="AlphaFoldDB" id="A0A1N7KRX6"/>
<keyword evidence="2 4" id="KW-0238">DNA-binding</keyword>
<name>A0A1N7KRX6_9GAMM</name>
<dbReference type="Gene3D" id="1.10.357.10">
    <property type="entry name" value="Tetracycline Repressor, domain 2"/>
    <property type="match status" value="1"/>
</dbReference>
<evidence type="ECO:0000313" key="7">
    <source>
        <dbReference type="EMBL" id="SIS64358.1"/>
    </source>
</evidence>
<dbReference type="GO" id="GO:0000976">
    <property type="term" value="F:transcription cis-regulatory region binding"/>
    <property type="evidence" value="ECO:0007669"/>
    <property type="project" value="TreeGrafter"/>
</dbReference>
<feature type="region of interest" description="Disordered" evidence="5">
    <location>
        <begin position="42"/>
        <end position="66"/>
    </location>
</feature>
<reference evidence="8" key="1">
    <citation type="submission" date="2017-01" db="EMBL/GenBank/DDBJ databases">
        <authorList>
            <person name="Varghese N."/>
            <person name="Submissions S."/>
        </authorList>
    </citation>
    <scope>NUCLEOTIDE SEQUENCE [LARGE SCALE GENOMIC DNA]</scope>
    <source>
        <strain evidence="8">DSM 24913</strain>
    </source>
</reference>
<dbReference type="GO" id="GO:0003700">
    <property type="term" value="F:DNA-binding transcription factor activity"/>
    <property type="evidence" value="ECO:0007669"/>
    <property type="project" value="TreeGrafter"/>
</dbReference>
<dbReference type="RefSeq" id="WP_076514614.1">
    <property type="nucleotide sequence ID" value="NZ_FTOH01000003.1"/>
</dbReference>
<evidence type="ECO:0000259" key="6">
    <source>
        <dbReference type="PROSITE" id="PS50977"/>
    </source>
</evidence>
<feature type="domain" description="HTH tetR-type" evidence="6">
    <location>
        <begin position="68"/>
        <end position="128"/>
    </location>
</feature>
<protein>
    <submittedName>
        <fullName evidence="7">Transcriptional regulator, TetR family</fullName>
    </submittedName>
</protein>
<dbReference type="OrthoDB" id="63332at2"/>
<organism evidence="7 8">
    <name type="scientific">Thalassolituus maritimus</name>
    <dbReference type="NCBI Taxonomy" id="484498"/>
    <lineage>
        <taxon>Bacteria</taxon>
        <taxon>Pseudomonadati</taxon>
        <taxon>Pseudomonadota</taxon>
        <taxon>Gammaproteobacteria</taxon>
        <taxon>Oceanospirillales</taxon>
        <taxon>Oceanospirillaceae</taxon>
        <taxon>Thalassolituus</taxon>
    </lineage>
</organism>
<dbReference type="Pfam" id="PF00440">
    <property type="entry name" value="TetR_N"/>
    <property type="match status" value="1"/>
</dbReference>